<dbReference type="SUPFAM" id="SSF51679">
    <property type="entry name" value="Bacterial luciferase-like"/>
    <property type="match status" value="1"/>
</dbReference>
<dbReference type="RefSeq" id="WP_308281837.1">
    <property type="nucleotide sequence ID" value="NZ_CP016279.1"/>
</dbReference>
<evidence type="ECO:0000256" key="2">
    <source>
        <dbReference type="ARBA" id="ARBA00022643"/>
    </source>
</evidence>
<keyword evidence="3" id="KW-0560">Oxidoreductase</keyword>
<evidence type="ECO:0000259" key="5">
    <source>
        <dbReference type="Pfam" id="PF00296"/>
    </source>
</evidence>
<dbReference type="Pfam" id="PF00296">
    <property type="entry name" value="Bac_luciferase"/>
    <property type="match status" value="1"/>
</dbReference>
<dbReference type="InterPro" id="IPR019921">
    <property type="entry name" value="Lucif-like_OxRdtase_Rv2161c"/>
</dbReference>
<comment type="caution">
    <text evidence="6">The sequence shown here is derived from an EMBL/GenBank/DDBJ whole genome shotgun (WGS) entry which is preliminary data.</text>
</comment>
<dbReference type="Gene3D" id="3.20.20.30">
    <property type="entry name" value="Luciferase-like domain"/>
    <property type="match status" value="1"/>
</dbReference>
<keyword evidence="7" id="KW-1185">Reference proteome</keyword>
<keyword evidence="2" id="KW-0288">FMN</keyword>
<organism evidence="6 7">
    <name type="scientific">Streptomyces griseochromogenes</name>
    <dbReference type="NCBI Taxonomy" id="68214"/>
    <lineage>
        <taxon>Bacteria</taxon>
        <taxon>Bacillati</taxon>
        <taxon>Actinomycetota</taxon>
        <taxon>Actinomycetes</taxon>
        <taxon>Kitasatosporales</taxon>
        <taxon>Streptomycetaceae</taxon>
        <taxon>Streptomyces</taxon>
    </lineage>
</organism>
<dbReference type="InterPro" id="IPR036661">
    <property type="entry name" value="Luciferase-like_sf"/>
</dbReference>
<evidence type="ECO:0000256" key="3">
    <source>
        <dbReference type="ARBA" id="ARBA00023002"/>
    </source>
</evidence>
<keyword evidence="4" id="KW-0503">Monooxygenase</keyword>
<dbReference type="InterPro" id="IPR050172">
    <property type="entry name" value="SsuD_RutA_monooxygenase"/>
</dbReference>
<feature type="domain" description="Luciferase-like" evidence="5">
    <location>
        <begin position="16"/>
        <end position="272"/>
    </location>
</feature>
<dbReference type="InterPro" id="IPR011251">
    <property type="entry name" value="Luciferase-like_dom"/>
</dbReference>
<evidence type="ECO:0000313" key="6">
    <source>
        <dbReference type="EMBL" id="MBP2051237.1"/>
    </source>
</evidence>
<dbReference type="PANTHER" id="PTHR42847:SF4">
    <property type="entry name" value="ALKANESULFONATE MONOOXYGENASE-RELATED"/>
    <property type="match status" value="1"/>
</dbReference>
<gene>
    <name evidence="6" type="ORF">J2Z21_004208</name>
</gene>
<sequence>MTAPIPRMQLVLSENWTLTSGRDLPTLVRWAREAEDAGFDSVMISEHIVLGPDAGAKGLMPNPREYALPGNQDPFTPWPNSLLLLASIASVTTRLRLAAAAILAPLRHPLLLARELGTLDLLSQGRLIVLPTVSWSRDEYAALGVPFDKRGQLLDEHLDIWELLWRESPASYEGKHYRFQDVHFEPKAHRPEGPRIWFGGSRMHDALTRRLVRHGHGFNPLGRPAPEDMDRLRAAMAEAGRDISELELVGGTRAVFPDNNSCADLDQALAHIPAQLEQGFTTFCIKPSQFTDDPGGIGDFCGRVMRRVRSLV</sequence>
<dbReference type="NCBIfam" id="TIGR03619">
    <property type="entry name" value="F420_Rv2161c"/>
    <property type="match status" value="1"/>
</dbReference>
<dbReference type="PANTHER" id="PTHR42847">
    <property type="entry name" value="ALKANESULFONATE MONOOXYGENASE"/>
    <property type="match status" value="1"/>
</dbReference>
<protein>
    <submittedName>
        <fullName evidence="6">F420-dependent oxidoreductase</fullName>
    </submittedName>
</protein>
<proteinExistence type="predicted"/>
<name>A0ABS4LUY7_9ACTN</name>
<evidence type="ECO:0000256" key="4">
    <source>
        <dbReference type="ARBA" id="ARBA00023033"/>
    </source>
</evidence>
<accession>A0ABS4LUY7</accession>
<dbReference type="EMBL" id="JAGGLP010000008">
    <property type="protein sequence ID" value="MBP2051237.1"/>
    <property type="molecule type" value="Genomic_DNA"/>
</dbReference>
<evidence type="ECO:0000313" key="7">
    <source>
        <dbReference type="Proteomes" id="UP001519309"/>
    </source>
</evidence>
<reference evidence="6 7" key="1">
    <citation type="submission" date="2021-03" db="EMBL/GenBank/DDBJ databases">
        <title>Genomic Encyclopedia of Type Strains, Phase IV (KMG-IV): sequencing the most valuable type-strain genomes for metagenomic binning, comparative biology and taxonomic classification.</title>
        <authorList>
            <person name="Goeker M."/>
        </authorList>
    </citation>
    <scope>NUCLEOTIDE SEQUENCE [LARGE SCALE GENOMIC DNA]</scope>
    <source>
        <strain evidence="6 7">DSM 40499</strain>
    </source>
</reference>
<evidence type="ECO:0000256" key="1">
    <source>
        <dbReference type="ARBA" id="ARBA00022630"/>
    </source>
</evidence>
<dbReference type="Proteomes" id="UP001519309">
    <property type="component" value="Unassembled WGS sequence"/>
</dbReference>
<keyword evidence="1" id="KW-0285">Flavoprotein</keyword>